<protein>
    <submittedName>
        <fullName evidence="1">Vacuolar protein sorting-associated protein 33B</fullName>
    </submittedName>
</protein>
<accession>A0A4Z2EUN6</accession>
<organism evidence="1 2">
    <name type="scientific">Liparis tanakae</name>
    <name type="common">Tanaka's snailfish</name>
    <dbReference type="NCBI Taxonomy" id="230148"/>
    <lineage>
        <taxon>Eukaryota</taxon>
        <taxon>Metazoa</taxon>
        <taxon>Chordata</taxon>
        <taxon>Craniata</taxon>
        <taxon>Vertebrata</taxon>
        <taxon>Euteleostomi</taxon>
        <taxon>Actinopterygii</taxon>
        <taxon>Neopterygii</taxon>
        <taxon>Teleostei</taxon>
        <taxon>Neoteleostei</taxon>
        <taxon>Acanthomorphata</taxon>
        <taxon>Eupercaria</taxon>
        <taxon>Perciformes</taxon>
        <taxon>Cottioidei</taxon>
        <taxon>Cottales</taxon>
        <taxon>Liparidae</taxon>
        <taxon>Liparis</taxon>
    </lineage>
</organism>
<dbReference type="Gene3D" id="3.40.50.1910">
    <property type="match status" value="1"/>
</dbReference>
<name>A0A4Z2EUN6_9TELE</name>
<dbReference type="OrthoDB" id="8850140at2759"/>
<keyword evidence="2" id="KW-1185">Reference proteome</keyword>
<dbReference type="Proteomes" id="UP000314294">
    <property type="component" value="Unassembled WGS sequence"/>
</dbReference>
<dbReference type="SUPFAM" id="SSF56815">
    <property type="entry name" value="Sec1/munc18-like (SM) proteins"/>
    <property type="match status" value="1"/>
</dbReference>
<dbReference type="InterPro" id="IPR036045">
    <property type="entry name" value="Sec1-like_sf"/>
</dbReference>
<evidence type="ECO:0000313" key="1">
    <source>
        <dbReference type="EMBL" id="TNN32637.1"/>
    </source>
</evidence>
<comment type="caution">
    <text evidence="1">The sequence shown here is derived from an EMBL/GenBank/DDBJ whole genome shotgun (WGS) entry which is preliminary data.</text>
</comment>
<dbReference type="InterPro" id="IPR027482">
    <property type="entry name" value="Sec1-like_dom2"/>
</dbReference>
<reference evidence="1 2" key="1">
    <citation type="submission" date="2019-03" db="EMBL/GenBank/DDBJ databases">
        <title>First draft genome of Liparis tanakae, snailfish: a comprehensive survey of snailfish specific genes.</title>
        <authorList>
            <person name="Kim W."/>
            <person name="Song I."/>
            <person name="Jeong J.-H."/>
            <person name="Kim D."/>
            <person name="Kim S."/>
            <person name="Ryu S."/>
            <person name="Song J.Y."/>
            <person name="Lee S.K."/>
        </authorList>
    </citation>
    <scope>NUCLEOTIDE SEQUENCE [LARGE SCALE GENOMIC DNA]</scope>
    <source>
        <tissue evidence="1">Muscle</tissue>
    </source>
</reference>
<dbReference type="AlphaFoldDB" id="A0A4Z2EUN6"/>
<dbReference type="EMBL" id="SRLO01002576">
    <property type="protein sequence ID" value="TNN32637.1"/>
    <property type="molecule type" value="Genomic_DNA"/>
</dbReference>
<evidence type="ECO:0000313" key="2">
    <source>
        <dbReference type="Proteomes" id="UP000314294"/>
    </source>
</evidence>
<sequence length="115" mass="12730">MHCSSGKLTDAFSSLAKKSNFRALSRRLALVPKSDEEYDLRVPRDMAYIFSGAYVPLSCKLVEQVLERDGWTGLEEVTKLLNGHEFAVTGYKFIIVTTAITNSSRLIESLLGNAA</sequence>
<gene>
    <name evidence="1" type="primary">vps33b_1</name>
    <name evidence="1" type="ORF">EYF80_057202</name>
</gene>
<proteinExistence type="predicted"/>